<protein>
    <submittedName>
        <fullName evidence="2">Uncharacterized protein</fullName>
    </submittedName>
</protein>
<feature type="compositionally biased region" description="Basic and acidic residues" evidence="1">
    <location>
        <begin position="85"/>
        <end position="94"/>
    </location>
</feature>
<comment type="caution">
    <text evidence="2">The sequence shown here is derived from an EMBL/GenBank/DDBJ whole genome shotgun (WGS) entry which is preliminary data.</text>
</comment>
<sequence>MCVVTSFLRLPKIIDSPDLHLARWEFTVRAPATEVFLSNQFDLFPSPIGKLLNARLAQCFHSLMVVSKRGRKLCSPQAATEAMSAEEKDEKDGDSSVSPTDLMRDAIQKGREEIEKHGEVVREAIQKGREEIEKHGEEAW</sequence>
<dbReference type="AlphaFoldDB" id="A0A812U6Q9"/>
<accession>A0A812U6Q9</accession>
<keyword evidence="3" id="KW-1185">Reference proteome</keyword>
<evidence type="ECO:0000256" key="1">
    <source>
        <dbReference type="SAM" id="MobiDB-lite"/>
    </source>
</evidence>
<dbReference type="EMBL" id="CAJNJA010026780">
    <property type="protein sequence ID" value="CAE7564504.1"/>
    <property type="molecule type" value="Genomic_DNA"/>
</dbReference>
<dbReference type="Proteomes" id="UP000601435">
    <property type="component" value="Unassembled WGS sequence"/>
</dbReference>
<evidence type="ECO:0000313" key="3">
    <source>
        <dbReference type="Proteomes" id="UP000601435"/>
    </source>
</evidence>
<proteinExistence type="predicted"/>
<gene>
    <name evidence="2" type="ORF">SNEC2469_LOCUS16346</name>
</gene>
<organism evidence="2 3">
    <name type="scientific">Symbiodinium necroappetens</name>
    <dbReference type="NCBI Taxonomy" id="1628268"/>
    <lineage>
        <taxon>Eukaryota</taxon>
        <taxon>Sar</taxon>
        <taxon>Alveolata</taxon>
        <taxon>Dinophyceae</taxon>
        <taxon>Suessiales</taxon>
        <taxon>Symbiodiniaceae</taxon>
        <taxon>Symbiodinium</taxon>
    </lineage>
</organism>
<name>A0A812U6Q9_9DINO</name>
<reference evidence="2" key="1">
    <citation type="submission" date="2021-02" db="EMBL/GenBank/DDBJ databases">
        <authorList>
            <person name="Dougan E. K."/>
            <person name="Rhodes N."/>
            <person name="Thang M."/>
            <person name="Chan C."/>
        </authorList>
    </citation>
    <scope>NUCLEOTIDE SEQUENCE</scope>
</reference>
<feature type="region of interest" description="Disordered" evidence="1">
    <location>
        <begin position="76"/>
        <end position="105"/>
    </location>
</feature>
<evidence type="ECO:0000313" key="2">
    <source>
        <dbReference type="EMBL" id="CAE7564504.1"/>
    </source>
</evidence>